<dbReference type="Proteomes" id="UP000017396">
    <property type="component" value="Chromosome"/>
</dbReference>
<dbReference type="KEGG" id="glj:GKIL_3508"/>
<dbReference type="Pfam" id="PF05960">
    <property type="entry name" value="DUF885"/>
    <property type="match status" value="1"/>
</dbReference>
<name>U5QQ39_GLOK1</name>
<dbReference type="EMBL" id="CP003587">
    <property type="protein sequence ID" value="AGY59754.1"/>
    <property type="molecule type" value="Genomic_DNA"/>
</dbReference>
<evidence type="ECO:0000313" key="2">
    <source>
        <dbReference type="Proteomes" id="UP000017396"/>
    </source>
</evidence>
<evidence type="ECO:0000313" key="1">
    <source>
        <dbReference type="EMBL" id="AGY59754.1"/>
    </source>
</evidence>
<protein>
    <recommendedName>
        <fullName evidence="3">DUF885 domain-containing protein</fullName>
    </recommendedName>
</protein>
<dbReference type="eggNOG" id="COG4805">
    <property type="taxonomic scope" value="Bacteria"/>
</dbReference>
<accession>U5QQ39</accession>
<dbReference type="InterPro" id="IPR010281">
    <property type="entry name" value="DUF885"/>
</dbReference>
<dbReference type="STRING" id="1183438.GKIL_3508"/>
<reference evidence="1 2" key="1">
    <citation type="journal article" date="2013" name="PLoS ONE">
        <title>Cultivation and Complete Genome Sequencing of Gloeobacter kilaueensis sp. nov., from a Lava Cave in Kilauea Caldera, Hawai'i.</title>
        <authorList>
            <person name="Saw J.H."/>
            <person name="Schatz M."/>
            <person name="Brown M.V."/>
            <person name="Kunkel D.D."/>
            <person name="Foster J.S."/>
            <person name="Shick H."/>
            <person name="Christensen S."/>
            <person name="Hou S."/>
            <person name="Wan X."/>
            <person name="Donachie S.P."/>
        </authorList>
    </citation>
    <scope>NUCLEOTIDE SEQUENCE [LARGE SCALE GENOMIC DNA]</scope>
    <source>
        <strain evidence="2">JS</strain>
    </source>
</reference>
<dbReference type="HOGENOM" id="CLU_436716_0_0_3"/>
<organism evidence="1 2">
    <name type="scientific">Gloeobacter kilaueensis (strain ATCC BAA-2537 / CCAP 1431/1 / ULC 316 / JS1)</name>
    <dbReference type="NCBI Taxonomy" id="1183438"/>
    <lineage>
        <taxon>Bacteria</taxon>
        <taxon>Bacillati</taxon>
        <taxon>Cyanobacteriota</taxon>
        <taxon>Cyanophyceae</taxon>
        <taxon>Gloeobacterales</taxon>
        <taxon>Gloeobacteraceae</taxon>
        <taxon>Gloeobacter</taxon>
    </lineage>
</organism>
<evidence type="ECO:0008006" key="3">
    <source>
        <dbReference type="Google" id="ProtNLM"/>
    </source>
</evidence>
<dbReference type="PANTHER" id="PTHR33361:SF2">
    <property type="entry name" value="DUF885 DOMAIN-CONTAINING PROTEIN"/>
    <property type="match status" value="1"/>
</dbReference>
<dbReference type="AlphaFoldDB" id="U5QQ39"/>
<dbReference type="PANTHER" id="PTHR33361">
    <property type="entry name" value="GLR0591 PROTEIN"/>
    <property type="match status" value="1"/>
</dbReference>
<dbReference type="PATRIC" id="fig|1183438.3.peg.3447"/>
<keyword evidence="2" id="KW-1185">Reference proteome</keyword>
<gene>
    <name evidence="1" type="ORF">GKIL_3508</name>
</gene>
<sequence>MMKSDRSRSVPIEQEAVLILEICLILACGRRLGCLSNETILAVFGTFVHNLWSDCPLFWYDRNNGRLFAVGPLFVRTGVPMSALIRRSVVLGAALLALSGSLVDGAVFAQTSTAPVSKSVAPSWLERSNANTQLLLDVTARYAPERAGQLGVEGLDEKVIDLSSGYDVRQQQATARVAAELKRRLTSESDPLVRQDLEILIRAADQGIRGSELERKYELPYFNLAQLVFFSTQSLLDDQVAPARRPAALVRLKRYAGLEPGYQPLVVLAEARIRERRAQPGLLYPFRAEVEKNLANSATFIDGIDKLFAKYQIADYQQPLARLKAQLASYDAFVRKEILPKARADFREPPELYAFSLEQVGVDIPPEQLTAQAHAAFGDIQQKMQQLALQVAKAKGYNLSDYRDVIRELKKDQLVGDAILPHYQDRLKQIEQIIVSERLVTLPGRPARIVLASAAESAAQPAPHMRPPRLLGNKGEQGEFVLPLVIPAPPGAPAGKTERVNDFTFAAASWTLTAHEARPGHELQFASIIEKGVSNARAIYAFNSTNVEGWGLYSEAITYPFMPPEGQLISLQLRLLRAARAFLDPELQSGKVTPQEAMRVLTQDVVLSEPFANQEVERYTFRAPGQATAYFYGYTRLTDLRQQTEKLLGSRFDQQKFHDFILAQGLLPPALLRKAVIEQFVPAQNGATPRQTSP</sequence>
<proteinExistence type="predicted"/>